<dbReference type="RefSeq" id="WP_102951916.1">
    <property type="nucleotide sequence ID" value="NZ_CP024847.1"/>
</dbReference>
<reference evidence="3" key="1">
    <citation type="submission" date="2017-11" db="EMBL/GenBank/DDBJ databases">
        <authorList>
            <person name="Chan K.G."/>
            <person name="Lee L.S."/>
        </authorList>
    </citation>
    <scope>NUCLEOTIDE SEQUENCE [LARGE SCALE GENOMIC DNA]</scope>
    <source>
        <strain evidence="3">DSM 100970</strain>
    </source>
</reference>
<dbReference type="AlphaFoldDB" id="A0A2I7N842"/>
<evidence type="ECO:0008006" key="4">
    <source>
        <dbReference type="Google" id="ProtNLM"/>
    </source>
</evidence>
<dbReference type="InterPro" id="IPR013783">
    <property type="entry name" value="Ig-like_fold"/>
</dbReference>
<evidence type="ECO:0000313" key="2">
    <source>
        <dbReference type="EMBL" id="AUR52627.1"/>
    </source>
</evidence>
<organism evidence="2 3">
    <name type="scientific">Aquella oligotrophica</name>
    <dbReference type="NCBI Taxonomy" id="2067065"/>
    <lineage>
        <taxon>Bacteria</taxon>
        <taxon>Pseudomonadati</taxon>
        <taxon>Pseudomonadota</taxon>
        <taxon>Betaproteobacteria</taxon>
        <taxon>Neisseriales</taxon>
        <taxon>Neisseriaceae</taxon>
        <taxon>Aquella</taxon>
    </lineage>
</organism>
<dbReference type="OrthoDB" id="9803238at2"/>
<feature type="signal peptide" evidence="1">
    <location>
        <begin position="1"/>
        <end position="23"/>
    </location>
</feature>
<evidence type="ECO:0000256" key="1">
    <source>
        <dbReference type="SAM" id="SignalP"/>
    </source>
</evidence>
<sequence>MYKKLNRLFIGGVVIAATLNACGGSSGSATTTGGGGGNTPLVNSAPQVKISQMSTMPVNAASGAKYYVGVYNDTPTVIDLQSIATTNAQNSRDNLSGVVTALYNGAGCSKLQPSQSCTIAITPTLSGKEIGGGFLLTTAFTGADGKSYNASQVLQYGKLNSVNGITVANNNMRVVTAITDKSYIAVPYLLGEKVSVKPSSSVTPLAENNICDGKYCTHFYTYHGGDFTSKINFTNTILHSVKNLTHKSSSLKDAGLAGFTINSNTNSISNVITDGYNTTLIAGQVAVPVVLKNSGLADATINSIISTTDDITVDQGSCMNGSAIAQGNICLFHLTTSAATNGSGTVTINYDNNQTISLNVIYLAATAKPGLQISTNSSDLSGTIYGETKEMLVTIKNSSTDNTKLHNLKIGRDANPRVVLSTNGVDHPCDTSGNSTNLDKGAECNFKVTYTPLAGGEGGTFNLAATAQYSEASGHMVNLVSHAPVTYSSVAQSAHLNISDADYDFGVMRADGHAELTHTFIITNDGQALATGVTAATLSAQTPALSPSLAIIQDNCNGNDIAPTASCTVTVKFGAATDKVDPTIQQLSIGYNLRAGSTLGTAMVFTDIHYAATKAALINDPIITSSVDEPIGGLTKEIDPVTGHITYNFYPTLGASGKLKFTLSYTNSGTEDAENFVIAANTLPIGFEVNNSSTCPTNPNAASTLAIGSSCDLIVEYINDTYLSTFGTLNANFVMPGYSYKDASTGVNQKAAKVNGDQINALSWGTVNAQATNVSNKVVTLTFTLNASNIPATIANGGVTISMPKLIGNGLTATNNASCSLATFTNGATCTITVTAEEWIPTGGYAYEYYAVPTNGAATSLPFRAVANFTIN</sequence>
<gene>
    <name evidence="2" type="ORF">CUN60_10070</name>
</gene>
<proteinExistence type="predicted"/>
<name>A0A2I7N842_9NEIS</name>
<dbReference type="KEGG" id="nba:CUN60_10070"/>
<dbReference type="EMBL" id="CP024847">
    <property type="protein sequence ID" value="AUR52627.1"/>
    <property type="molecule type" value="Genomic_DNA"/>
</dbReference>
<dbReference type="Proteomes" id="UP000236655">
    <property type="component" value="Chromosome"/>
</dbReference>
<protein>
    <recommendedName>
        <fullName evidence="4">Choice-of-anchor D domain-containing protein</fullName>
    </recommendedName>
</protein>
<accession>A0A2I7N842</accession>
<dbReference type="Gene3D" id="2.60.40.10">
    <property type="entry name" value="Immunoglobulins"/>
    <property type="match status" value="2"/>
</dbReference>
<feature type="chain" id="PRO_5014344309" description="Choice-of-anchor D domain-containing protein" evidence="1">
    <location>
        <begin position="24"/>
        <end position="872"/>
    </location>
</feature>
<evidence type="ECO:0000313" key="3">
    <source>
        <dbReference type="Proteomes" id="UP000236655"/>
    </source>
</evidence>
<keyword evidence="3" id="KW-1185">Reference proteome</keyword>
<keyword evidence="1" id="KW-0732">Signal</keyword>